<feature type="region of interest" description="Disordered" evidence="2">
    <location>
        <begin position="54"/>
        <end position="78"/>
    </location>
</feature>
<dbReference type="Proteomes" id="UP000054937">
    <property type="component" value="Unassembled WGS sequence"/>
</dbReference>
<dbReference type="SUPFAM" id="SSF47473">
    <property type="entry name" value="EF-hand"/>
    <property type="match status" value="1"/>
</dbReference>
<accession>A0A0V0QVH5</accession>
<dbReference type="PROSITE" id="PS50222">
    <property type="entry name" value="EF_HAND_2"/>
    <property type="match status" value="1"/>
</dbReference>
<evidence type="ECO:0000256" key="2">
    <source>
        <dbReference type="SAM" id="MobiDB-lite"/>
    </source>
</evidence>
<dbReference type="AlphaFoldDB" id="A0A0V0QVH5"/>
<organism evidence="4 5">
    <name type="scientific">Pseudocohnilembus persalinus</name>
    <name type="common">Ciliate</name>
    <dbReference type="NCBI Taxonomy" id="266149"/>
    <lineage>
        <taxon>Eukaryota</taxon>
        <taxon>Sar</taxon>
        <taxon>Alveolata</taxon>
        <taxon>Ciliophora</taxon>
        <taxon>Intramacronucleata</taxon>
        <taxon>Oligohymenophorea</taxon>
        <taxon>Scuticociliatia</taxon>
        <taxon>Philasterida</taxon>
        <taxon>Pseudocohnilembidae</taxon>
        <taxon>Pseudocohnilembus</taxon>
    </lineage>
</organism>
<dbReference type="InterPro" id="IPR011992">
    <property type="entry name" value="EF-hand-dom_pair"/>
</dbReference>
<dbReference type="GO" id="GO:0005509">
    <property type="term" value="F:calcium ion binding"/>
    <property type="evidence" value="ECO:0007669"/>
    <property type="project" value="InterPro"/>
</dbReference>
<dbReference type="EMBL" id="LDAU01000102">
    <property type="protein sequence ID" value="KRX06000.1"/>
    <property type="molecule type" value="Genomic_DNA"/>
</dbReference>
<feature type="domain" description="EF-hand" evidence="3">
    <location>
        <begin position="1"/>
        <end position="31"/>
    </location>
</feature>
<proteinExistence type="predicted"/>
<evidence type="ECO:0000313" key="5">
    <source>
        <dbReference type="Proteomes" id="UP000054937"/>
    </source>
</evidence>
<evidence type="ECO:0000259" key="3">
    <source>
        <dbReference type="PROSITE" id="PS50222"/>
    </source>
</evidence>
<dbReference type="InterPro" id="IPR002048">
    <property type="entry name" value="EF_hand_dom"/>
</dbReference>
<keyword evidence="1" id="KW-0175">Coiled coil</keyword>
<keyword evidence="5" id="KW-1185">Reference proteome</keyword>
<sequence length="200" mass="23478">MFNYFSAFDIQQKGYLSQSEFNKLLLSLDDQITKEQSLQIGSVIKPSQVIVGQENNSLSSKKRNRSTINGNEIPLNKSPLENLENKEQQKQIVETNQNKVENQEYEQNQQKENYDRNNIANNFSQNQMQSSQLNENLSQEKYLEMIRLIEDLEKIKGELKDEIEIVKQKSKKQEKRNELKKLEIKYLTEQKALLEGFQSN</sequence>
<name>A0A0V0QVH5_PSEPJ</name>
<gene>
    <name evidence="4" type="ORF">PPERSA_01078</name>
</gene>
<reference evidence="4 5" key="1">
    <citation type="journal article" date="2015" name="Sci. Rep.">
        <title>Genome of the facultative scuticociliatosis pathogen Pseudocohnilembus persalinus provides insight into its virulence through horizontal gene transfer.</title>
        <authorList>
            <person name="Xiong J."/>
            <person name="Wang G."/>
            <person name="Cheng J."/>
            <person name="Tian M."/>
            <person name="Pan X."/>
            <person name="Warren A."/>
            <person name="Jiang C."/>
            <person name="Yuan D."/>
            <person name="Miao W."/>
        </authorList>
    </citation>
    <scope>NUCLEOTIDE SEQUENCE [LARGE SCALE GENOMIC DNA]</scope>
    <source>
        <strain evidence="4">36N120E</strain>
    </source>
</reference>
<dbReference type="InParanoid" id="A0A0V0QVH5"/>
<feature type="coiled-coil region" evidence="1">
    <location>
        <begin position="142"/>
        <end position="192"/>
    </location>
</feature>
<evidence type="ECO:0000313" key="4">
    <source>
        <dbReference type="EMBL" id="KRX06000.1"/>
    </source>
</evidence>
<protein>
    <recommendedName>
        <fullName evidence="3">EF-hand domain-containing protein</fullName>
    </recommendedName>
</protein>
<evidence type="ECO:0000256" key="1">
    <source>
        <dbReference type="SAM" id="Coils"/>
    </source>
</evidence>
<comment type="caution">
    <text evidence="4">The sequence shown here is derived from an EMBL/GenBank/DDBJ whole genome shotgun (WGS) entry which is preliminary data.</text>
</comment>